<accession>A0AAV8ZTY9</accession>
<proteinExistence type="predicted"/>
<gene>
    <name evidence="9" type="ORF">NQ314_000688</name>
</gene>
<dbReference type="EMBL" id="JANEYF010000210">
    <property type="protein sequence ID" value="KAJ8971432.1"/>
    <property type="molecule type" value="Genomic_DNA"/>
</dbReference>
<keyword evidence="5" id="KW-0862">Zinc</keyword>
<dbReference type="FunFam" id="3.30.160.60:FF:000624">
    <property type="entry name" value="zinc finger protein 697"/>
    <property type="match status" value="1"/>
</dbReference>
<reference evidence="9" key="1">
    <citation type="journal article" date="2023" name="Insect Mol. Biol.">
        <title>Genome sequencing provides insights into the evolution of gene families encoding plant cell wall-degrading enzymes in longhorned beetles.</title>
        <authorList>
            <person name="Shin N.R."/>
            <person name="Okamura Y."/>
            <person name="Kirsch R."/>
            <person name="Pauchet Y."/>
        </authorList>
    </citation>
    <scope>NUCLEOTIDE SEQUENCE</scope>
    <source>
        <strain evidence="9">RBIC_L_NR</strain>
    </source>
</reference>
<dbReference type="Proteomes" id="UP001162156">
    <property type="component" value="Unassembled WGS sequence"/>
</dbReference>
<evidence type="ECO:0000259" key="8">
    <source>
        <dbReference type="PROSITE" id="PS50157"/>
    </source>
</evidence>
<dbReference type="AlphaFoldDB" id="A0AAV8ZTY9"/>
<keyword evidence="10" id="KW-1185">Reference proteome</keyword>
<evidence type="ECO:0000256" key="2">
    <source>
        <dbReference type="ARBA" id="ARBA00022723"/>
    </source>
</evidence>
<evidence type="ECO:0000256" key="5">
    <source>
        <dbReference type="ARBA" id="ARBA00022833"/>
    </source>
</evidence>
<dbReference type="Pfam" id="PF13894">
    <property type="entry name" value="zf-C2H2_4"/>
    <property type="match status" value="1"/>
</dbReference>
<dbReference type="InterPro" id="IPR036236">
    <property type="entry name" value="Znf_C2H2_sf"/>
</dbReference>
<protein>
    <recommendedName>
        <fullName evidence="8">C2H2-type domain-containing protein</fullName>
    </recommendedName>
</protein>
<dbReference type="InterPro" id="IPR013087">
    <property type="entry name" value="Znf_C2H2_type"/>
</dbReference>
<feature type="domain" description="C2H2-type" evidence="8">
    <location>
        <begin position="117"/>
        <end position="144"/>
    </location>
</feature>
<dbReference type="PANTHER" id="PTHR24394">
    <property type="entry name" value="ZINC FINGER PROTEIN"/>
    <property type="match status" value="1"/>
</dbReference>
<keyword evidence="3" id="KW-0677">Repeat</keyword>
<evidence type="ECO:0000256" key="3">
    <source>
        <dbReference type="ARBA" id="ARBA00022737"/>
    </source>
</evidence>
<comment type="caution">
    <text evidence="9">The sequence shown here is derived from an EMBL/GenBank/DDBJ whole genome shotgun (WGS) entry which is preliminary data.</text>
</comment>
<sequence>MSTSLFFSKNIKRFIFSFNMNSINSLYQCRLCLKRTPTKVNVLAGDFPKNVGNTNFYKDVDSPISSISLNSKAVLGKLKSDCEEVTLSVNIKAEQQTLNEEASLQSVIDKVMKLRPHICEFCGTGFSSSYALKTHKRQHTNEKPFKCEFCDEGFRQKVSLRSHLKSKHNIEEPKEHFCKICDKGFATSYALSIHARLHMAEKCEVCSETFAEKDYLKNHLKEAHNIIDDSVESNEENIKSESINS</sequence>
<evidence type="ECO:0000256" key="7">
    <source>
        <dbReference type="PROSITE-ProRule" id="PRU00042"/>
    </source>
</evidence>
<evidence type="ECO:0000313" key="9">
    <source>
        <dbReference type="EMBL" id="KAJ8971432.1"/>
    </source>
</evidence>
<name>A0AAV8ZTY9_9CUCU</name>
<dbReference type="PANTHER" id="PTHR24394:SF29">
    <property type="entry name" value="MYONEURIN"/>
    <property type="match status" value="1"/>
</dbReference>
<dbReference type="GO" id="GO:0000981">
    <property type="term" value="F:DNA-binding transcription factor activity, RNA polymerase II-specific"/>
    <property type="evidence" value="ECO:0007669"/>
    <property type="project" value="TreeGrafter"/>
</dbReference>
<dbReference type="SUPFAM" id="SSF57667">
    <property type="entry name" value="beta-beta-alpha zinc fingers"/>
    <property type="match status" value="2"/>
</dbReference>
<dbReference type="GO" id="GO:0008270">
    <property type="term" value="F:zinc ion binding"/>
    <property type="evidence" value="ECO:0007669"/>
    <property type="project" value="UniProtKB-KW"/>
</dbReference>
<keyword evidence="4 7" id="KW-0863">Zinc-finger</keyword>
<dbReference type="PROSITE" id="PS00028">
    <property type="entry name" value="ZINC_FINGER_C2H2_1"/>
    <property type="match status" value="4"/>
</dbReference>
<feature type="domain" description="C2H2-type" evidence="8">
    <location>
        <begin position="176"/>
        <end position="203"/>
    </location>
</feature>
<evidence type="ECO:0000313" key="10">
    <source>
        <dbReference type="Proteomes" id="UP001162156"/>
    </source>
</evidence>
<dbReference type="Pfam" id="PF00096">
    <property type="entry name" value="zf-C2H2"/>
    <property type="match status" value="3"/>
</dbReference>
<dbReference type="SMART" id="SM00355">
    <property type="entry name" value="ZnF_C2H2"/>
    <property type="match status" value="4"/>
</dbReference>
<dbReference type="GO" id="GO:0005634">
    <property type="term" value="C:nucleus"/>
    <property type="evidence" value="ECO:0007669"/>
    <property type="project" value="UniProtKB-SubCell"/>
</dbReference>
<keyword evidence="6" id="KW-0539">Nucleus</keyword>
<feature type="domain" description="C2H2-type" evidence="8">
    <location>
        <begin position="145"/>
        <end position="173"/>
    </location>
</feature>
<dbReference type="PROSITE" id="PS50157">
    <property type="entry name" value="ZINC_FINGER_C2H2_2"/>
    <property type="match status" value="4"/>
</dbReference>
<dbReference type="Gene3D" id="3.30.160.60">
    <property type="entry name" value="Classic Zinc Finger"/>
    <property type="match status" value="4"/>
</dbReference>
<evidence type="ECO:0000256" key="1">
    <source>
        <dbReference type="ARBA" id="ARBA00004123"/>
    </source>
</evidence>
<evidence type="ECO:0000256" key="6">
    <source>
        <dbReference type="ARBA" id="ARBA00023242"/>
    </source>
</evidence>
<comment type="subcellular location">
    <subcellularLocation>
        <location evidence="1">Nucleus</location>
    </subcellularLocation>
</comment>
<evidence type="ECO:0000256" key="4">
    <source>
        <dbReference type="ARBA" id="ARBA00022771"/>
    </source>
</evidence>
<feature type="domain" description="C2H2-type" evidence="8">
    <location>
        <begin position="201"/>
        <end position="224"/>
    </location>
</feature>
<dbReference type="FunFam" id="3.30.160.60:FF:000446">
    <property type="entry name" value="Zinc finger protein"/>
    <property type="match status" value="1"/>
</dbReference>
<organism evidence="9 10">
    <name type="scientific">Rhamnusium bicolor</name>
    <dbReference type="NCBI Taxonomy" id="1586634"/>
    <lineage>
        <taxon>Eukaryota</taxon>
        <taxon>Metazoa</taxon>
        <taxon>Ecdysozoa</taxon>
        <taxon>Arthropoda</taxon>
        <taxon>Hexapoda</taxon>
        <taxon>Insecta</taxon>
        <taxon>Pterygota</taxon>
        <taxon>Neoptera</taxon>
        <taxon>Endopterygota</taxon>
        <taxon>Coleoptera</taxon>
        <taxon>Polyphaga</taxon>
        <taxon>Cucujiformia</taxon>
        <taxon>Chrysomeloidea</taxon>
        <taxon>Cerambycidae</taxon>
        <taxon>Lepturinae</taxon>
        <taxon>Rhagiini</taxon>
        <taxon>Rhamnusium</taxon>
    </lineage>
</organism>
<keyword evidence="2" id="KW-0479">Metal-binding</keyword>